<evidence type="ECO:0000259" key="6">
    <source>
        <dbReference type="Pfam" id="PF12253"/>
    </source>
</evidence>
<keyword evidence="4" id="KW-0539">Nucleus</keyword>
<dbReference type="GO" id="GO:0033186">
    <property type="term" value="C:CAF-1 complex"/>
    <property type="evidence" value="ECO:0007669"/>
    <property type="project" value="TreeGrafter"/>
</dbReference>
<comment type="subcellular location">
    <subcellularLocation>
        <location evidence="1">Nucleus</location>
    </subcellularLocation>
</comment>
<dbReference type="Proteomes" id="UP000283509">
    <property type="component" value="Unassembled WGS sequence"/>
</dbReference>
<evidence type="ECO:0000313" key="7">
    <source>
        <dbReference type="EMBL" id="ROT63581.1"/>
    </source>
</evidence>
<feature type="compositionally biased region" description="Polar residues" evidence="5">
    <location>
        <begin position="234"/>
        <end position="245"/>
    </location>
</feature>
<evidence type="ECO:0000256" key="4">
    <source>
        <dbReference type="ARBA" id="ARBA00023242"/>
    </source>
</evidence>
<dbReference type="GO" id="GO:0005634">
    <property type="term" value="C:nucleus"/>
    <property type="evidence" value="ECO:0007669"/>
    <property type="project" value="UniProtKB-SubCell"/>
</dbReference>
<feature type="compositionally biased region" description="Acidic residues" evidence="5">
    <location>
        <begin position="198"/>
        <end position="212"/>
    </location>
</feature>
<evidence type="ECO:0000256" key="3">
    <source>
        <dbReference type="ARBA" id="ARBA00023204"/>
    </source>
</evidence>
<dbReference type="InterPro" id="IPR022043">
    <property type="entry name" value="CAF1A_DD"/>
</dbReference>
<reference evidence="7 8" key="2">
    <citation type="submission" date="2019-01" db="EMBL/GenBank/DDBJ databases">
        <title>The decoding of complex shrimp genome reveals the adaptation for benthos swimmer, frequently molting mechanism and breeding impact on genome.</title>
        <authorList>
            <person name="Sun Y."/>
            <person name="Gao Y."/>
            <person name="Yu Y."/>
        </authorList>
    </citation>
    <scope>NUCLEOTIDE SEQUENCE [LARGE SCALE GENOMIC DNA]</scope>
    <source>
        <tissue evidence="7">Muscle</tissue>
    </source>
</reference>
<keyword evidence="3" id="KW-0234">DNA repair</keyword>
<feature type="region of interest" description="Disordered" evidence="5">
    <location>
        <begin position="814"/>
        <end position="841"/>
    </location>
</feature>
<dbReference type="Pfam" id="PF12253">
    <property type="entry name" value="CAF1A_dimeriz"/>
    <property type="match status" value="1"/>
</dbReference>
<name>A0A3R7PYL5_PENVA</name>
<evidence type="ECO:0000256" key="5">
    <source>
        <dbReference type="SAM" id="MobiDB-lite"/>
    </source>
</evidence>
<protein>
    <submittedName>
        <fullName evidence="7">Putative chromatin assembly factor 1 subunit A-like</fullName>
    </submittedName>
</protein>
<feature type="compositionally biased region" description="Basic and acidic residues" evidence="5">
    <location>
        <begin position="213"/>
        <end position="224"/>
    </location>
</feature>
<feature type="region of interest" description="Disordered" evidence="5">
    <location>
        <begin position="1026"/>
        <end position="1069"/>
    </location>
</feature>
<reference evidence="7 8" key="1">
    <citation type="submission" date="2018-04" db="EMBL/GenBank/DDBJ databases">
        <authorList>
            <person name="Zhang X."/>
            <person name="Yuan J."/>
            <person name="Li F."/>
            <person name="Xiang J."/>
        </authorList>
    </citation>
    <scope>NUCLEOTIDE SEQUENCE [LARGE SCALE GENOMIC DNA]</scope>
    <source>
        <tissue evidence="7">Muscle</tissue>
    </source>
</reference>
<dbReference type="OrthoDB" id="10501145at2759"/>
<evidence type="ECO:0000256" key="1">
    <source>
        <dbReference type="ARBA" id="ARBA00004123"/>
    </source>
</evidence>
<feature type="compositionally biased region" description="Basic and acidic residues" evidence="5">
    <location>
        <begin position="529"/>
        <end position="607"/>
    </location>
</feature>
<dbReference type="GO" id="GO:0006334">
    <property type="term" value="P:nucleosome assembly"/>
    <property type="evidence" value="ECO:0007669"/>
    <property type="project" value="TreeGrafter"/>
</dbReference>
<feature type="compositionally biased region" description="Acidic residues" evidence="5">
    <location>
        <begin position="246"/>
        <end position="257"/>
    </location>
</feature>
<feature type="domain" description="Chromatin assembly factor 1 subunit A dimerization" evidence="6">
    <location>
        <begin position="764"/>
        <end position="797"/>
    </location>
</feature>
<dbReference type="PANTHER" id="PTHR15272:SF0">
    <property type="entry name" value="CHROMATIN ASSEMBLY FACTOR 1 SUBUNIT A"/>
    <property type="match status" value="1"/>
</dbReference>
<dbReference type="EMBL" id="QCYY01003417">
    <property type="protein sequence ID" value="ROT63581.1"/>
    <property type="molecule type" value="Genomic_DNA"/>
</dbReference>
<keyword evidence="2" id="KW-0227">DNA damage</keyword>
<dbReference type="AlphaFoldDB" id="A0A3R7PYL5"/>
<evidence type="ECO:0000256" key="2">
    <source>
        <dbReference type="ARBA" id="ARBA00022763"/>
    </source>
</evidence>
<feature type="compositionally biased region" description="Polar residues" evidence="5">
    <location>
        <begin position="958"/>
        <end position="997"/>
    </location>
</feature>
<feature type="compositionally biased region" description="Polar residues" evidence="5">
    <location>
        <begin position="98"/>
        <end position="108"/>
    </location>
</feature>
<feature type="compositionally biased region" description="Polar residues" evidence="5">
    <location>
        <begin position="117"/>
        <end position="138"/>
    </location>
</feature>
<feature type="region of interest" description="Disordered" evidence="5">
    <location>
        <begin position="891"/>
        <end position="1011"/>
    </location>
</feature>
<keyword evidence="8" id="KW-1185">Reference proteome</keyword>
<sequence>MFTIDHAGQSEAFPRKVTALEQLRETRRWTVALRKERLSGEERSLFLAFSWCFTDRRESGIMEEECTIVGEVGKKGFGSPPLKKLKQSRLPFAPLDSKTPQKNSSPNNQKKRKLSGSELSQNSPKTPRSENNSMSETPVSDRKLQTPKSVGSATKDKSKQGVTPTESTKKRGRGRPPKTEKEKEESKRAKQASYQMTSDDEVSSSVDDDVDVPEAKKKPVEKTRKLLSAFMSKEPTQQAEVTTSTDDVDKEEMEQEDKENKDCTSEEESGRGEMEISSKDDSPVEEASEGGVDAASKEEEKPEENTKVESANEEENKKSSKKSSPLIDMLKAKKTSNDAKNEKAVKEKAVEEQEGKSGKEEKVEDKLEKEDKVQKKPAGAKKEESKKASKEEAKTDDKTEKNEEEVKMKKKADGGKTDSDSNNEEKNEEGHDSKEEKKENEEGSESKEEKENEEGSESKEENNEGNESTEEMEVDLDASGSSKSDGTGSANTSPVATSKSSDKLEVPMSSGQKTPVSIQKAKKLTPKQIAKEAERQQKREEREKLRKEREKKKQEELAEKERIKKQKEEERQKAKEEKEKAKEEQKRKRQEEIEAKKQKKEEEQQLKEVERMIREEEARLAQEEKQKQKDKLKNKFASFFVAKKRDLEEAEEKSSNGNFKEFRVKEDMQLAPLVRTNFTEDRRTSLNEYLTKQTKDSSETYLSILKTGIYAPCKSQRTWPFENKKEEVDDDIEIIEDEDGDMDAGDSMVQETESDLNIKTVKAKLLKFCENRRPAYWGTWSKKSKNICARRPFARDILNPHKAVTLGTSLPIGTRHGGVIPKDTKEQKDDDDGSTEDKGNAKKFCKTFPEEAVPALIKLVHGNRNGKAFLSREFSDFWRKLQAGELDEEQLEGIPMLSSPIQEKREVNFEDPDTMEESKSNKAGKLTPITAFTKKLPTTPSSANTSPTSTPATTPQTLKSNEGSPSSASLAPVTPSRNPESPPNSTGETPSGKSGTPGQPKKKVALFSVPRNQEITDAQKASFVSFFKKNAEKSPVPTKSDSTKDRSSEKTSQPDPKKDDDDIQCITLD</sequence>
<organism evidence="7 8">
    <name type="scientific">Penaeus vannamei</name>
    <name type="common">Whiteleg shrimp</name>
    <name type="synonym">Litopenaeus vannamei</name>
    <dbReference type="NCBI Taxonomy" id="6689"/>
    <lineage>
        <taxon>Eukaryota</taxon>
        <taxon>Metazoa</taxon>
        <taxon>Ecdysozoa</taxon>
        <taxon>Arthropoda</taxon>
        <taxon>Crustacea</taxon>
        <taxon>Multicrustacea</taxon>
        <taxon>Malacostraca</taxon>
        <taxon>Eumalacostraca</taxon>
        <taxon>Eucarida</taxon>
        <taxon>Decapoda</taxon>
        <taxon>Dendrobranchiata</taxon>
        <taxon>Penaeoidea</taxon>
        <taxon>Penaeidae</taxon>
        <taxon>Penaeus</taxon>
    </lineage>
</organism>
<feature type="compositionally biased region" description="Polar residues" evidence="5">
    <location>
        <begin position="479"/>
        <end position="499"/>
    </location>
</feature>
<feature type="region of interest" description="Disordered" evidence="5">
    <location>
        <begin position="72"/>
        <end position="607"/>
    </location>
</feature>
<feature type="compositionally biased region" description="Basic and acidic residues" evidence="5">
    <location>
        <begin position="295"/>
        <end position="307"/>
    </location>
</feature>
<gene>
    <name evidence="7" type="ORF">C7M84_018529</name>
</gene>
<feature type="compositionally biased region" description="Basic and acidic residues" evidence="5">
    <location>
        <begin position="258"/>
        <end position="282"/>
    </location>
</feature>
<proteinExistence type="predicted"/>
<feature type="compositionally biased region" description="Basic and acidic residues" evidence="5">
    <location>
        <begin position="177"/>
        <end position="188"/>
    </location>
</feature>
<evidence type="ECO:0000313" key="8">
    <source>
        <dbReference type="Proteomes" id="UP000283509"/>
    </source>
</evidence>
<dbReference type="STRING" id="6689.A0A3R7PYL5"/>
<feature type="compositionally biased region" description="Low complexity" evidence="5">
    <location>
        <begin position="937"/>
        <end position="957"/>
    </location>
</feature>
<dbReference type="GO" id="GO:0006281">
    <property type="term" value="P:DNA repair"/>
    <property type="evidence" value="ECO:0007669"/>
    <property type="project" value="UniProtKB-KW"/>
</dbReference>
<feature type="compositionally biased region" description="Basic and acidic residues" evidence="5">
    <location>
        <begin position="335"/>
        <end position="450"/>
    </location>
</feature>
<comment type="caution">
    <text evidence="7">The sequence shown here is derived from an EMBL/GenBank/DDBJ whole genome shotgun (WGS) entry which is preliminary data.</text>
</comment>
<feature type="compositionally biased region" description="Acidic residues" evidence="5">
    <location>
        <begin position="463"/>
        <end position="476"/>
    </location>
</feature>
<dbReference type="PANTHER" id="PTHR15272">
    <property type="entry name" value="CHROMATIN ASSEMBLY FACTOR 1 SUBUNIT A CAF-1 SUBUNIT A"/>
    <property type="match status" value="1"/>
</dbReference>
<accession>A0A3R7PYL5</accession>